<dbReference type="STRING" id="568069.A0A1J1HIY3"/>
<evidence type="ECO:0000259" key="10">
    <source>
        <dbReference type="PROSITE" id="PS50157"/>
    </source>
</evidence>
<dbReference type="Pfam" id="PF05485">
    <property type="entry name" value="THAP"/>
    <property type="match status" value="1"/>
</dbReference>
<keyword evidence="2" id="KW-0677">Repeat</keyword>
<dbReference type="EMBL" id="CVRI01000004">
    <property type="protein sequence ID" value="CRK87364.1"/>
    <property type="molecule type" value="Genomic_DNA"/>
</dbReference>
<dbReference type="GO" id="GO:0000981">
    <property type="term" value="F:DNA-binding transcription factor activity, RNA polymerase II-specific"/>
    <property type="evidence" value="ECO:0007669"/>
    <property type="project" value="TreeGrafter"/>
</dbReference>
<feature type="binding site" evidence="8">
    <location>
        <position position="219"/>
    </location>
    <ligand>
        <name>Zn(2+)</name>
        <dbReference type="ChEBI" id="CHEBI:29105"/>
    </ligand>
</feature>
<evidence type="ECO:0000259" key="11">
    <source>
        <dbReference type="PROSITE" id="PS50950"/>
    </source>
</evidence>
<feature type="domain" description="C2H2-type" evidence="10">
    <location>
        <begin position="401"/>
        <end position="424"/>
    </location>
</feature>
<evidence type="ECO:0000313" key="14">
    <source>
        <dbReference type="Proteomes" id="UP000183832"/>
    </source>
</evidence>
<dbReference type="SUPFAM" id="SSF57716">
    <property type="entry name" value="Glucocorticoid receptor-like (DNA-binding domain)"/>
    <property type="match status" value="1"/>
</dbReference>
<dbReference type="GO" id="GO:0000977">
    <property type="term" value="F:RNA polymerase II transcription regulatory region sequence-specific DNA binding"/>
    <property type="evidence" value="ECO:0007669"/>
    <property type="project" value="TreeGrafter"/>
</dbReference>
<accession>A0A1J1HIY3</accession>
<keyword evidence="5 7" id="KW-0238">DNA-binding</keyword>
<dbReference type="PROSITE" id="PS00028">
    <property type="entry name" value="ZINC_FINGER_C2H2_1"/>
    <property type="match status" value="4"/>
</dbReference>
<dbReference type="Proteomes" id="UP000183832">
    <property type="component" value="Unassembled WGS sequence"/>
</dbReference>
<feature type="region of interest" description="Disordered" evidence="9">
    <location>
        <begin position="88"/>
        <end position="108"/>
    </location>
</feature>
<keyword evidence="4 8" id="KW-0862">Zinc</keyword>
<dbReference type="PANTHER" id="PTHR24379:SF127">
    <property type="entry name" value="BLOODY FINGERS-RELATED"/>
    <property type="match status" value="1"/>
</dbReference>
<proteinExistence type="predicted"/>
<feature type="binding site" evidence="8">
    <location>
        <position position="264"/>
    </location>
    <ligand>
        <name>Zn(2+)</name>
        <dbReference type="ChEBI" id="CHEBI:29105"/>
    </ligand>
</feature>
<dbReference type="PROSITE" id="PS50950">
    <property type="entry name" value="ZF_THAP"/>
    <property type="match status" value="1"/>
</dbReference>
<evidence type="ECO:0000256" key="8">
    <source>
        <dbReference type="PROSITE-ProRule" id="PRU01263"/>
    </source>
</evidence>
<dbReference type="InterPro" id="IPR006612">
    <property type="entry name" value="THAP_Znf"/>
</dbReference>
<feature type="domain" description="ZAD" evidence="12">
    <location>
        <begin position="217"/>
        <end position="288"/>
    </location>
</feature>
<dbReference type="Gene3D" id="3.30.160.60">
    <property type="entry name" value="Classic Zinc Finger"/>
    <property type="match status" value="3"/>
</dbReference>
<feature type="compositionally biased region" description="Polar residues" evidence="9">
    <location>
        <begin position="95"/>
        <end position="108"/>
    </location>
</feature>
<evidence type="ECO:0000259" key="12">
    <source>
        <dbReference type="PROSITE" id="PS51915"/>
    </source>
</evidence>
<sequence>MSSACSIPGCKSKSEGSLNVFKMLDNIRVKKEWMNFAERCGISKRDPDDISFCEKHFKEANANLGIKMKPTANSSLINPPKRLNEVTITRKPANKSGSTQSGTAEKTSNILSKLPSTISLSKFKVPKRLNNVPTSSNFGRPAKTIRHTLSSSITNKKPNILSKLPSNVLTKLGNNMSIKLNNNPTEPPKPVKWEIKITKRFKIIDSSSNLNFTDHKEKCRLCLRNMTDSEKVKLDEKLAKIFSNFTGHELTSSDSFSKDVCKTCSNKLQELSELKSSYINIQTKLKECVEKEETGMDFDNSDCVVINDSSDSEDSFSVQYDHIPERVIVTDEQRKKDSNFRLCPYCGKYFENMRHGNTHITVCHNMANNNAYICDICGYKQYIMTRIKNHMKRHETPELKYKCFTCPKAFTNTEARRYHFLHTHEPKVICDTCGKHLAPGKTFRRHLETHSTVFDKVCKVEGCLERFTTSARLYAHNEQFHRDRGEFRCTICSSVFNSVLRLKRHMKRVKH</sequence>
<evidence type="ECO:0000256" key="9">
    <source>
        <dbReference type="SAM" id="MobiDB-lite"/>
    </source>
</evidence>
<name>A0A1J1HIY3_9DIPT</name>
<reference evidence="13 14" key="1">
    <citation type="submission" date="2015-04" db="EMBL/GenBank/DDBJ databases">
        <authorList>
            <person name="Syromyatnikov M.Y."/>
            <person name="Popov V.N."/>
        </authorList>
    </citation>
    <scope>NUCLEOTIDE SEQUENCE [LARGE SCALE GENOMIC DNA]</scope>
</reference>
<organism evidence="13 14">
    <name type="scientific">Clunio marinus</name>
    <dbReference type="NCBI Taxonomy" id="568069"/>
    <lineage>
        <taxon>Eukaryota</taxon>
        <taxon>Metazoa</taxon>
        <taxon>Ecdysozoa</taxon>
        <taxon>Arthropoda</taxon>
        <taxon>Hexapoda</taxon>
        <taxon>Insecta</taxon>
        <taxon>Pterygota</taxon>
        <taxon>Neoptera</taxon>
        <taxon>Endopterygota</taxon>
        <taxon>Diptera</taxon>
        <taxon>Nematocera</taxon>
        <taxon>Chironomoidea</taxon>
        <taxon>Chironomidae</taxon>
        <taxon>Clunio</taxon>
    </lineage>
</organism>
<keyword evidence="1 8" id="KW-0479">Metal-binding</keyword>
<dbReference type="PANTHER" id="PTHR24379">
    <property type="entry name" value="KRAB AND ZINC FINGER DOMAIN-CONTAINING"/>
    <property type="match status" value="1"/>
</dbReference>
<dbReference type="AlphaFoldDB" id="A0A1J1HIY3"/>
<gene>
    <name evidence="13" type="ORF">CLUMA_CG001166</name>
</gene>
<dbReference type="PROSITE" id="PS51915">
    <property type="entry name" value="ZAD"/>
    <property type="match status" value="1"/>
</dbReference>
<evidence type="ECO:0000256" key="3">
    <source>
        <dbReference type="ARBA" id="ARBA00022771"/>
    </source>
</evidence>
<evidence type="ECO:0000256" key="6">
    <source>
        <dbReference type="PROSITE-ProRule" id="PRU00042"/>
    </source>
</evidence>
<dbReference type="SUPFAM" id="SSF57667">
    <property type="entry name" value="beta-beta-alpha zinc fingers"/>
    <property type="match status" value="1"/>
</dbReference>
<evidence type="ECO:0000313" key="13">
    <source>
        <dbReference type="EMBL" id="CRK87364.1"/>
    </source>
</evidence>
<dbReference type="Pfam" id="PF07776">
    <property type="entry name" value="zf-AD"/>
    <property type="match status" value="1"/>
</dbReference>
<keyword evidence="3 6" id="KW-0863">Zinc-finger</keyword>
<feature type="binding site" evidence="8">
    <location>
        <position position="222"/>
    </location>
    <ligand>
        <name>Zn(2+)</name>
        <dbReference type="ChEBI" id="CHEBI:29105"/>
    </ligand>
</feature>
<dbReference type="InterPro" id="IPR036236">
    <property type="entry name" value="Znf_C2H2_sf"/>
</dbReference>
<dbReference type="SMART" id="SM00868">
    <property type="entry name" value="zf-AD"/>
    <property type="match status" value="1"/>
</dbReference>
<evidence type="ECO:0000256" key="7">
    <source>
        <dbReference type="PROSITE-ProRule" id="PRU00309"/>
    </source>
</evidence>
<dbReference type="OrthoDB" id="8922241at2759"/>
<keyword evidence="14" id="KW-1185">Reference proteome</keyword>
<evidence type="ECO:0000256" key="5">
    <source>
        <dbReference type="ARBA" id="ARBA00023125"/>
    </source>
</evidence>
<dbReference type="InterPro" id="IPR013087">
    <property type="entry name" value="Znf_C2H2_type"/>
</dbReference>
<dbReference type="GO" id="GO:0008270">
    <property type="term" value="F:zinc ion binding"/>
    <property type="evidence" value="ECO:0007669"/>
    <property type="project" value="UniProtKB-UniRule"/>
</dbReference>
<feature type="domain" description="THAP-type" evidence="11">
    <location>
        <begin position="1"/>
        <end position="73"/>
    </location>
</feature>
<evidence type="ECO:0000256" key="4">
    <source>
        <dbReference type="ARBA" id="ARBA00022833"/>
    </source>
</evidence>
<dbReference type="PROSITE" id="PS50157">
    <property type="entry name" value="ZINC_FINGER_C2H2_2"/>
    <property type="match status" value="2"/>
</dbReference>
<evidence type="ECO:0000256" key="1">
    <source>
        <dbReference type="ARBA" id="ARBA00022723"/>
    </source>
</evidence>
<feature type="binding site" evidence="8">
    <location>
        <position position="261"/>
    </location>
    <ligand>
        <name>Zn(2+)</name>
        <dbReference type="ChEBI" id="CHEBI:29105"/>
    </ligand>
</feature>
<dbReference type="InterPro" id="IPR012934">
    <property type="entry name" value="Znf_AD"/>
</dbReference>
<feature type="domain" description="C2H2-type" evidence="10">
    <location>
        <begin position="487"/>
        <end position="511"/>
    </location>
</feature>
<dbReference type="SMART" id="SM00355">
    <property type="entry name" value="ZnF_C2H2"/>
    <property type="match status" value="6"/>
</dbReference>
<evidence type="ECO:0000256" key="2">
    <source>
        <dbReference type="ARBA" id="ARBA00022737"/>
    </source>
</evidence>
<protein>
    <submittedName>
        <fullName evidence="13">CLUMA_CG001166, isoform A</fullName>
    </submittedName>
</protein>
<dbReference type="GO" id="GO:0005634">
    <property type="term" value="C:nucleus"/>
    <property type="evidence" value="ECO:0007669"/>
    <property type="project" value="InterPro"/>
</dbReference>